<evidence type="ECO:0000313" key="2">
    <source>
        <dbReference type="EMBL" id="QQP94057.1"/>
    </source>
</evidence>
<name>A0ABX7BI77_9PROT</name>
<evidence type="ECO:0000256" key="1">
    <source>
        <dbReference type="SAM" id="MobiDB-lite"/>
    </source>
</evidence>
<dbReference type="Proteomes" id="UP000595197">
    <property type="component" value="Plasmid pTT6-5"/>
</dbReference>
<evidence type="ECO:0000313" key="3">
    <source>
        <dbReference type="Proteomes" id="UP000595197"/>
    </source>
</evidence>
<protein>
    <submittedName>
        <fullName evidence="2">Uncharacterized protein</fullName>
    </submittedName>
</protein>
<proteinExistence type="predicted"/>
<keyword evidence="2" id="KW-0614">Plasmid</keyword>
<reference evidence="2" key="1">
    <citation type="submission" date="2021-02" db="EMBL/GenBank/DDBJ databases">
        <title>Skermanella TT6 skin isolate.</title>
        <authorList>
            <person name="Lee K."/>
            <person name="Ganzorig M."/>
        </authorList>
    </citation>
    <scope>NUCLEOTIDE SEQUENCE</scope>
    <source>
        <strain evidence="2">TT6</strain>
    </source>
</reference>
<geneLocation type="plasmid" evidence="2 3">
    <name>pTT6-5</name>
</geneLocation>
<organism evidence="2 3">
    <name type="scientific">Skermanella cutis</name>
    <dbReference type="NCBI Taxonomy" id="2775420"/>
    <lineage>
        <taxon>Bacteria</taxon>
        <taxon>Pseudomonadati</taxon>
        <taxon>Pseudomonadota</taxon>
        <taxon>Alphaproteobacteria</taxon>
        <taxon>Rhodospirillales</taxon>
        <taxon>Azospirillaceae</taxon>
        <taxon>Skermanella</taxon>
    </lineage>
</organism>
<feature type="region of interest" description="Disordered" evidence="1">
    <location>
        <begin position="120"/>
        <end position="177"/>
    </location>
</feature>
<sequence>MATSTYDFDEDQADQIRKLKDEVISLKASLIRSEDAHRLTRVRYALQEEAKKQGVLPTAVEDAVNRALRMGEWQVDAKGGITLKEASGLNAINGRGDTMTPALAIKEQKETADHLYVKPAGASNGSSAGTKNPFVKGSPDWNLTEQGRLERENPDLARQLAAEAGVTLPPAPKKWGW</sequence>
<accession>A0ABX7BI77</accession>
<keyword evidence="3" id="KW-1185">Reference proteome</keyword>
<dbReference type="EMBL" id="CP067425">
    <property type="protein sequence ID" value="QQP94057.1"/>
    <property type="molecule type" value="Genomic_DNA"/>
</dbReference>
<gene>
    <name evidence="2" type="ORF">IGS68_35185</name>
</gene>
<dbReference type="RefSeq" id="WP_201083960.1">
    <property type="nucleotide sequence ID" value="NZ_CP067425.2"/>
</dbReference>